<dbReference type="Pfam" id="PF12710">
    <property type="entry name" value="HAD"/>
    <property type="match status" value="1"/>
</dbReference>
<evidence type="ECO:0000313" key="7">
    <source>
        <dbReference type="EMBL" id="EYD76136.1"/>
    </source>
</evidence>
<dbReference type="CDD" id="cd07519">
    <property type="entry name" value="HAD_PTase"/>
    <property type="match status" value="1"/>
</dbReference>
<dbReference type="CDD" id="cd13963">
    <property type="entry name" value="PT_UbiA_2"/>
    <property type="match status" value="1"/>
</dbReference>
<dbReference type="InterPro" id="IPR000537">
    <property type="entry name" value="UbiA_prenyltransferase"/>
</dbReference>
<dbReference type="Gene3D" id="1.10.357.140">
    <property type="entry name" value="UbiA prenyltransferase"/>
    <property type="match status" value="1"/>
</dbReference>
<keyword evidence="4 6" id="KW-1133">Transmembrane helix</keyword>
<dbReference type="AlphaFoldDB" id="A0A017HP35"/>
<dbReference type="Proteomes" id="UP000019666">
    <property type="component" value="Unassembled WGS sequence"/>
</dbReference>
<dbReference type="SUPFAM" id="SSF56784">
    <property type="entry name" value="HAD-like"/>
    <property type="match status" value="1"/>
</dbReference>
<comment type="caution">
    <text evidence="7">The sequence shown here is derived from an EMBL/GenBank/DDBJ whole genome shotgun (WGS) entry which is preliminary data.</text>
</comment>
<reference evidence="7 8" key="1">
    <citation type="submission" date="2013-02" db="EMBL/GenBank/DDBJ databases">
        <authorList>
            <person name="Fiebig A."/>
            <person name="Goeker M."/>
            <person name="Klenk H.-P.P."/>
        </authorList>
    </citation>
    <scope>NUCLEOTIDE SEQUENCE [LARGE SCALE GENOMIC DNA]</scope>
    <source>
        <strain evidence="7 8">DSM 19309</strain>
    </source>
</reference>
<evidence type="ECO:0000256" key="5">
    <source>
        <dbReference type="ARBA" id="ARBA00023136"/>
    </source>
</evidence>
<evidence type="ECO:0000256" key="3">
    <source>
        <dbReference type="ARBA" id="ARBA00022692"/>
    </source>
</evidence>
<evidence type="ECO:0000256" key="4">
    <source>
        <dbReference type="ARBA" id="ARBA00022989"/>
    </source>
</evidence>
<feature type="transmembrane region" description="Helical" evidence="6">
    <location>
        <begin position="217"/>
        <end position="238"/>
    </location>
</feature>
<keyword evidence="8" id="KW-1185">Reference proteome</keyword>
<feature type="transmembrane region" description="Helical" evidence="6">
    <location>
        <begin position="312"/>
        <end position="332"/>
    </location>
</feature>
<accession>A0A017HP35</accession>
<organism evidence="7 8">
    <name type="scientific">Rubellimicrobium mesophilum DSM 19309</name>
    <dbReference type="NCBI Taxonomy" id="442562"/>
    <lineage>
        <taxon>Bacteria</taxon>
        <taxon>Pseudomonadati</taxon>
        <taxon>Pseudomonadota</taxon>
        <taxon>Alphaproteobacteria</taxon>
        <taxon>Rhodobacterales</taxon>
        <taxon>Roseobacteraceae</taxon>
        <taxon>Rubellimicrobium</taxon>
    </lineage>
</organism>
<dbReference type="OrthoDB" id="9803632at2"/>
<keyword evidence="5 6" id="KW-0472">Membrane</keyword>
<dbReference type="InterPro" id="IPR036412">
    <property type="entry name" value="HAD-like_sf"/>
</dbReference>
<evidence type="ECO:0000256" key="6">
    <source>
        <dbReference type="SAM" id="Phobius"/>
    </source>
</evidence>
<dbReference type="InterPro" id="IPR044878">
    <property type="entry name" value="UbiA_sf"/>
</dbReference>
<dbReference type="GO" id="GO:0016020">
    <property type="term" value="C:membrane"/>
    <property type="evidence" value="ECO:0007669"/>
    <property type="project" value="UniProtKB-SubCell"/>
</dbReference>
<dbReference type="Pfam" id="PF01040">
    <property type="entry name" value="UbiA"/>
    <property type="match status" value="1"/>
</dbReference>
<sequence>MNDRVLVIDLDGTLVRTDMLFETFWSALGRSWTAPVLALRSLLVSGRSALKAALSKAGPVEVASLPYNDEVLDYIRDWRARGGRTALVTASHQDLADQVAEHLGIFDEVHGSDDASNLKGERKATFLESRFGPGRFDYMGDAPADLPVWEKAHKAVAVGAPRSVRTRLAGLGREVEHLRAGTPALKGYLRALRPHQWLKNLLVVLPLLASHRVTPELLGAALLAFVAFSLVASSVYVLNDLLDLQADRAHPRKRNRPFASGAVPIAHGTAMAPVLMLMGFLAAVPLGGKFVLCLSAYWLATTAYSLMLKRIAVLDIVVLAGLYTLRIVAGALATGIPLSVWLLAFSVFFFFALAAVKRQAELAGQAGDAGTGLRGRGYRVGDLQLVSNMATSSGYVSVLVLALYVNSPAVLGLYSSPALLWGICLVLLFWLSRVMMLTHRGEMHDDPVVFAATDRVSQLCILLCAALGFGAVLV</sequence>
<dbReference type="Gene3D" id="3.40.50.1000">
    <property type="entry name" value="HAD superfamily/HAD-like"/>
    <property type="match status" value="1"/>
</dbReference>
<dbReference type="RefSeq" id="WP_037279030.1">
    <property type="nucleotide sequence ID" value="NZ_KK088559.1"/>
</dbReference>
<dbReference type="STRING" id="442562.Rumeso_02325"/>
<feature type="transmembrane region" description="Helical" evidence="6">
    <location>
        <begin position="411"/>
        <end position="431"/>
    </location>
</feature>
<feature type="transmembrane region" description="Helical" evidence="6">
    <location>
        <begin position="385"/>
        <end position="405"/>
    </location>
</feature>
<dbReference type="PATRIC" id="fig|442562.3.peg.2296"/>
<feature type="transmembrane region" description="Helical" evidence="6">
    <location>
        <begin position="282"/>
        <end position="300"/>
    </location>
</feature>
<dbReference type="InterPro" id="IPR023214">
    <property type="entry name" value="HAD_sf"/>
</dbReference>
<comment type="subcellular location">
    <subcellularLocation>
        <location evidence="1">Membrane</location>
        <topology evidence="1">Multi-pass membrane protein</topology>
    </subcellularLocation>
</comment>
<keyword evidence="2" id="KW-1003">Cell membrane</keyword>
<evidence type="ECO:0000313" key="8">
    <source>
        <dbReference type="Proteomes" id="UP000019666"/>
    </source>
</evidence>
<gene>
    <name evidence="7" type="ORF">Rumeso_02325</name>
</gene>
<protein>
    <submittedName>
        <fullName evidence="7">Integral membrane protein</fullName>
    </submittedName>
</protein>
<dbReference type="GO" id="GO:0016765">
    <property type="term" value="F:transferase activity, transferring alkyl or aryl (other than methyl) groups"/>
    <property type="evidence" value="ECO:0007669"/>
    <property type="project" value="InterPro"/>
</dbReference>
<proteinExistence type="predicted"/>
<evidence type="ECO:0000256" key="2">
    <source>
        <dbReference type="ARBA" id="ARBA00022475"/>
    </source>
</evidence>
<evidence type="ECO:0000256" key="1">
    <source>
        <dbReference type="ARBA" id="ARBA00004141"/>
    </source>
</evidence>
<feature type="transmembrane region" description="Helical" evidence="6">
    <location>
        <begin position="338"/>
        <end position="356"/>
    </location>
</feature>
<dbReference type="EMBL" id="AOSK01000059">
    <property type="protein sequence ID" value="EYD76136.1"/>
    <property type="molecule type" value="Genomic_DNA"/>
</dbReference>
<dbReference type="NCBIfam" id="NF006088">
    <property type="entry name" value="PRK08238.1"/>
    <property type="match status" value="1"/>
</dbReference>
<name>A0A017HP35_9RHOB</name>
<keyword evidence="3 6" id="KW-0812">Transmembrane</keyword>
<dbReference type="HOGENOM" id="CLU_029423_2_0_5"/>